<comment type="caution">
    <text evidence="1">The sequence shown here is derived from an EMBL/GenBank/DDBJ whole genome shotgun (WGS) entry which is preliminary data.</text>
</comment>
<protein>
    <submittedName>
        <fullName evidence="1">Uncharacterized protein</fullName>
    </submittedName>
</protein>
<organism evidence="1 2">
    <name type="scientific">Streptomyces umbrinus</name>
    <dbReference type="NCBI Taxonomy" id="67370"/>
    <lineage>
        <taxon>Bacteria</taxon>
        <taxon>Bacillati</taxon>
        <taxon>Actinomycetota</taxon>
        <taxon>Actinomycetes</taxon>
        <taxon>Kitasatosporales</taxon>
        <taxon>Streptomycetaceae</taxon>
        <taxon>Streptomyces</taxon>
        <taxon>Streptomyces phaeochromogenes group</taxon>
    </lineage>
</organism>
<keyword evidence="2" id="KW-1185">Reference proteome</keyword>
<name>A0ABU0SIP1_9ACTN</name>
<proteinExistence type="predicted"/>
<dbReference type="Proteomes" id="UP001230328">
    <property type="component" value="Unassembled WGS sequence"/>
</dbReference>
<reference evidence="1 2" key="1">
    <citation type="submission" date="2023-07" db="EMBL/GenBank/DDBJ databases">
        <title>Comparative genomics of wheat-associated soil bacteria to identify genetic determinants of phenazine resistance.</title>
        <authorList>
            <person name="Mouncey N."/>
        </authorList>
    </citation>
    <scope>NUCLEOTIDE SEQUENCE [LARGE SCALE GENOMIC DNA]</scope>
    <source>
        <strain evidence="1 2">V2I4</strain>
    </source>
</reference>
<evidence type="ECO:0000313" key="1">
    <source>
        <dbReference type="EMBL" id="MDQ1022541.1"/>
    </source>
</evidence>
<evidence type="ECO:0000313" key="2">
    <source>
        <dbReference type="Proteomes" id="UP001230328"/>
    </source>
</evidence>
<gene>
    <name evidence="1" type="ORF">QF035_000123</name>
</gene>
<accession>A0ABU0SIP1</accession>
<sequence>MASATSAALDQYLRAATSLFINRPEGFTLALDEV</sequence>
<dbReference type="EMBL" id="JAUSZI010000002">
    <property type="protein sequence ID" value="MDQ1022541.1"/>
    <property type="molecule type" value="Genomic_DNA"/>
</dbReference>